<evidence type="ECO:0000313" key="11">
    <source>
        <dbReference type="EMBL" id="CAG2254528.1"/>
    </source>
</evidence>
<dbReference type="GO" id="GO:0004930">
    <property type="term" value="F:G protein-coupled receptor activity"/>
    <property type="evidence" value="ECO:0007669"/>
    <property type="project" value="UniProtKB-KW"/>
</dbReference>
<dbReference type="CDD" id="cd00637">
    <property type="entry name" value="7tm_classA_rhodopsin-like"/>
    <property type="match status" value="1"/>
</dbReference>
<feature type="domain" description="G-protein coupled receptors family 1 profile" evidence="10">
    <location>
        <begin position="45"/>
        <end position="326"/>
    </location>
</feature>
<organism evidence="11 12">
    <name type="scientific">Mytilus edulis</name>
    <name type="common">Blue mussel</name>
    <dbReference type="NCBI Taxonomy" id="6550"/>
    <lineage>
        <taxon>Eukaryota</taxon>
        <taxon>Metazoa</taxon>
        <taxon>Spiralia</taxon>
        <taxon>Lophotrochozoa</taxon>
        <taxon>Mollusca</taxon>
        <taxon>Bivalvia</taxon>
        <taxon>Autobranchia</taxon>
        <taxon>Pteriomorphia</taxon>
        <taxon>Mytilida</taxon>
        <taxon>Mytiloidea</taxon>
        <taxon>Mytilidae</taxon>
        <taxon>Mytilinae</taxon>
        <taxon>Mytilus</taxon>
    </lineage>
</organism>
<evidence type="ECO:0000256" key="1">
    <source>
        <dbReference type="ARBA" id="ARBA00004141"/>
    </source>
</evidence>
<dbReference type="Pfam" id="PF18738">
    <property type="entry name" value="HEPN_DZIP3"/>
    <property type="match status" value="1"/>
</dbReference>
<evidence type="ECO:0000256" key="3">
    <source>
        <dbReference type="ARBA" id="ARBA00022989"/>
    </source>
</evidence>
<dbReference type="SUPFAM" id="SSF81321">
    <property type="entry name" value="Family A G protein-coupled receptor-like"/>
    <property type="match status" value="1"/>
</dbReference>
<dbReference type="PANTHER" id="PTHR24238:SF47">
    <property type="entry name" value="ECDYSTEROIDS_DOPAMINE RECEPTOR-RELATED"/>
    <property type="match status" value="1"/>
</dbReference>
<dbReference type="SMART" id="SM01381">
    <property type="entry name" value="7TM_GPCR_Srsx"/>
    <property type="match status" value="1"/>
</dbReference>
<keyword evidence="12" id="KW-1185">Reference proteome</keyword>
<dbReference type="EMBL" id="CAJPWZ010003246">
    <property type="protein sequence ID" value="CAG2254528.1"/>
    <property type="molecule type" value="Genomic_DNA"/>
</dbReference>
<feature type="transmembrane region" description="Helical" evidence="9">
    <location>
        <begin position="197"/>
        <end position="221"/>
    </location>
</feature>
<dbReference type="SMART" id="SM00079">
    <property type="entry name" value="PBPe"/>
    <property type="match status" value="1"/>
</dbReference>
<dbReference type="Gene3D" id="3.40.190.10">
    <property type="entry name" value="Periplasmic binding protein-like II"/>
    <property type="match status" value="1"/>
</dbReference>
<evidence type="ECO:0000256" key="5">
    <source>
        <dbReference type="ARBA" id="ARBA00023136"/>
    </source>
</evidence>
<feature type="transmembrane region" description="Helical" evidence="9">
    <location>
        <begin position="105"/>
        <end position="123"/>
    </location>
</feature>
<evidence type="ECO:0000256" key="7">
    <source>
        <dbReference type="ARBA" id="ARBA00023224"/>
    </source>
</evidence>
<dbReference type="Pfam" id="PF00001">
    <property type="entry name" value="7tm_1"/>
    <property type="match status" value="1"/>
</dbReference>
<dbReference type="AlphaFoldDB" id="A0A8S3VAG9"/>
<feature type="transmembrane region" description="Helical" evidence="9">
    <location>
        <begin position="30"/>
        <end position="56"/>
    </location>
</feature>
<dbReference type="Gene3D" id="1.20.1070.10">
    <property type="entry name" value="Rhodopsin 7-helix transmembrane proteins"/>
    <property type="match status" value="1"/>
</dbReference>
<dbReference type="Proteomes" id="UP000683360">
    <property type="component" value="Unassembled WGS sequence"/>
</dbReference>
<dbReference type="PRINTS" id="PR00237">
    <property type="entry name" value="GPCRRHODOPSN"/>
</dbReference>
<feature type="transmembrane region" description="Helical" evidence="9">
    <location>
        <begin position="144"/>
        <end position="167"/>
    </location>
</feature>
<dbReference type="GO" id="GO:0015276">
    <property type="term" value="F:ligand-gated monoatomic ion channel activity"/>
    <property type="evidence" value="ECO:0007669"/>
    <property type="project" value="InterPro"/>
</dbReference>
<evidence type="ECO:0000256" key="6">
    <source>
        <dbReference type="ARBA" id="ARBA00023170"/>
    </source>
</evidence>
<dbReference type="PANTHER" id="PTHR24238">
    <property type="entry name" value="G-PROTEIN COUPLED RECEPTOR"/>
    <property type="match status" value="1"/>
</dbReference>
<evidence type="ECO:0000313" key="12">
    <source>
        <dbReference type="Proteomes" id="UP000683360"/>
    </source>
</evidence>
<name>A0A8S3VAG9_MYTED</name>
<keyword evidence="3 9" id="KW-1133">Transmembrane helix</keyword>
<keyword evidence="6 8" id="KW-0675">Receptor</keyword>
<keyword evidence="7 8" id="KW-0807">Transducer</keyword>
<evidence type="ECO:0000259" key="10">
    <source>
        <dbReference type="PROSITE" id="PS50262"/>
    </source>
</evidence>
<dbReference type="GO" id="GO:0016020">
    <property type="term" value="C:membrane"/>
    <property type="evidence" value="ECO:0007669"/>
    <property type="project" value="UniProtKB-SubCell"/>
</dbReference>
<dbReference type="SUPFAM" id="SSF53850">
    <property type="entry name" value="Periplasmic binding protein-like II"/>
    <property type="match status" value="1"/>
</dbReference>
<evidence type="ECO:0000256" key="2">
    <source>
        <dbReference type="ARBA" id="ARBA00022692"/>
    </source>
</evidence>
<proteinExistence type="inferred from homology"/>
<feature type="transmembrane region" description="Helical" evidence="9">
    <location>
        <begin position="63"/>
        <end position="85"/>
    </location>
</feature>
<protein>
    <recommendedName>
        <fullName evidence="10">G-protein coupled receptors family 1 profile domain-containing protein</fullName>
    </recommendedName>
</protein>
<comment type="subcellular location">
    <subcellularLocation>
        <location evidence="1">Membrane</location>
        <topology evidence="1">Multi-pass membrane protein</topology>
    </subcellularLocation>
</comment>
<sequence length="1160" mass="131208">MENTDGNNTENNSVASLYQFNKDYIDEHSIVTIILGVLSLVGILGNTMVVLVYVIIREKTTHNVLILTLAVADLLVCCIAIPLEIAEKLYHFTLHTAVSCQLSRLISYLFVIISATILLPITVDRYRRVCHPFGKQISRRTSAIIIVTVLCTSMLFSLPNIILWNVMNIDLPHNRSGNVTGHICVIHSYYDHTILPVVYTGGILLLTIIQVIVISILYVVIGRRIFAHIKFREKFKRYNSECVDKSDKRQYSEQGESSRKITKIAFIIVVVFIISYIPTTIDKIVDTVSLHHQLESDSSNSNIASIVVRTSYLNCMLGNNRSLVINSHVRDTITEYYSCCGINRLEMENNNINLYVNVYHCNPISIQINSASSFNMSIQKHAIEAIVIVSVLKYSGWREIVIFHDNTTIIIPPDGAFGAELSNGTWTGMVGMIQSEVCQLSKVFKKCLLNFSLSNENLTYKVKESTVPTYAAIWNGIVEFNKSDPSVLSKSGEEHLQKLYNGNYAFIMAKQYIDFETAGHCNLVLLNEHMARNEVAFALANNSPFVRILSNAILSLHEYGLINKWKDYRWPQKFCDDQKKTSVDNISVEDIQSAFYLIGIGVFLSYGPHICESKTRGKYCCSYFHEKNGKCVEFDLSKEQIHIVYSASVAGFILLLVMCYIGHKCRMKSSKKEIPKQENISLNDSSSSVHEYFEPNVNHYDIINDHVIIHDDQSANPYLDVIINSSETTSESNTSSDIKIADSTGYLNPYQTLTSKDNSTVHVYDTRISYCNNINEPVYLKATKSSVHAHVYQTLADGCNKERNTYNKLSNVHKIIQHSRLYKSVNLRRNVEAALVESGVSENCNIYNLAGKMTTFLVDSRTKRTNTDKGMKFLFLKVGENGDDFLHGDAVIGNLLKHMFCFIAKFRNKTILMVPEVFDFDLQCPRSGHWKYRSKAIGCSNSDTYYCLFDFTKGQYTEDCTGPDFDQEGERRTVPVIPVIGFWIVIIGNPFPSSDNFDVKQMITLIRNFTEIEIVDVLPKSSNKSKGADLSRLKFYRNSIVHNDGSFSKEDFTSYWNDICKAIVRLGINDINQENTPGDEQDPLAKAILESVAKDYEEGRNSIKQSITKEELLYLRIVHLLHREACPARILLIGGENFTRSTTYLALNTEQNTISGSTAS</sequence>
<evidence type="ECO:0000256" key="8">
    <source>
        <dbReference type="RuleBase" id="RU000688"/>
    </source>
</evidence>
<dbReference type="InterPro" id="IPR000276">
    <property type="entry name" value="GPCR_Rhodpsn"/>
</dbReference>
<keyword evidence="2 8" id="KW-0812">Transmembrane</keyword>
<dbReference type="OrthoDB" id="6163051at2759"/>
<reference evidence="11" key="1">
    <citation type="submission" date="2021-03" db="EMBL/GenBank/DDBJ databases">
        <authorList>
            <person name="Bekaert M."/>
        </authorList>
    </citation>
    <scope>NUCLEOTIDE SEQUENCE</scope>
</reference>
<gene>
    <name evidence="11" type="ORF">MEDL_66005</name>
</gene>
<dbReference type="InterPro" id="IPR017452">
    <property type="entry name" value="GPCR_Rhodpsn_7TM"/>
</dbReference>
<keyword evidence="4 8" id="KW-0297">G-protein coupled receptor</keyword>
<dbReference type="PROSITE" id="PS00237">
    <property type="entry name" value="G_PROTEIN_RECEP_F1_1"/>
    <property type="match status" value="1"/>
</dbReference>
<comment type="similarity">
    <text evidence="8">Belongs to the G-protein coupled receptor 1 family.</text>
</comment>
<accession>A0A8S3VAG9</accession>
<dbReference type="InterPro" id="IPR041249">
    <property type="entry name" value="HEPN_DZIP3"/>
</dbReference>
<keyword evidence="5 9" id="KW-0472">Membrane</keyword>
<comment type="caution">
    <text evidence="11">The sequence shown here is derived from an EMBL/GenBank/DDBJ whole genome shotgun (WGS) entry which is preliminary data.</text>
</comment>
<evidence type="ECO:0000256" key="9">
    <source>
        <dbReference type="SAM" id="Phobius"/>
    </source>
</evidence>
<feature type="transmembrane region" description="Helical" evidence="9">
    <location>
        <begin position="264"/>
        <end position="281"/>
    </location>
</feature>
<evidence type="ECO:0000256" key="4">
    <source>
        <dbReference type="ARBA" id="ARBA00023040"/>
    </source>
</evidence>
<dbReference type="InterPro" id="IPR001320">
    <property type="entry name" value="Iontro_rcpt_C"/>
</dbReference>
<dbReference type="PROSITE" id="PS50262">
    <property type="entry name" value="G_PROTEIN_RECEP_F1_2"/>
    <property type="match status" value="1"/>
</dbReference>